<dbReference type="AlphaFoldDB" id="A0ABD2Y914"/>
<dbReference type="Proteomes" id="UP001630127">
    <property type="component" value="Unassembled WGS sequence"/>
</dbReference>
<comment type="subcellular location">
    <subcellularLocation>
        <location evidence="1">Cytoplasm</location>
    </subcellularLocation>
</comment>
<protein>
    <recommendedName>
        <fullName evidence="8">Helicase MOV-10-like beta-barrel domain-containing protein</fullName>
    </recommendedName>
</protein>
<dbReference type="GO" id="GO:0005524">
    <property type="term" value="F:ATP binding"/>
    <property type="evidence" value="ECO:0007669"/>
    <property type="project" value="UniProtKB-KW"/>
</dbReference>
<reference evidence="9 10" key="1">
    <citation type="submission" date="2024-11" db="EMBL/GenBank/DDBJ databases">
        <title>A near-complete genome assembly of Cinchona calisaya.</title>
        <authorList>
            <person name="Lian D.C."/>
            <person name="Zhao X.W."/>
            <person name="Wei L."/>
        </authorList>
    </citation>
    <scope>NUCLEOTIDE SEQUENCE [LARGE SCALE GENOMIC DNA]</scope>
    <source>
        <tissue evidence="9">Nenye</tissue>
    </source>
</reference>
<dbReference type="Gene3D" id="3.40.50.300">
    <property type="entry name" value="P-loop containing nucleotide triphosphate hydrolases"/>
    <property type="match status" value="1"/>
</dbReference>
<evidence type="ECO:0000256" key="3">
    <source>
        <dbReference type="ARBA" id="ARBA00022741"/>
    </source>
</evidence>
<evidence type="ECO:0000259" key="8">
    <source>
        <dbReference type="Pfam" id="PF21634"/>
    </source>
</evidence>
<evidence type="ECO:0000313" key="9">
    <source>
        <dbReference type="EMBL" id="KAL3502300.1"/>
    </source>
</evidence>
<keyword evidence="3" id="KW-0547">Nucleotide-binding</keyword>
<dbReference type="GO" id="GO:0004386">
    <property type="term" value="F:helicase activity"/>
    <property type="evidence" value="ECO:0007669"/>
    <property type="project" value="UniProtKB-KW"/>
</dbReference>
<evidence type="ECO:0000256" key="2">
    <source>
        <dbReference type="ARBA" id="ARBA00022490"/>
    </source>
</evidence>
<sequence length="656" mass="74195">MQFFIRILKHIFGVEDEKKEISQHQSQSYYDFQRAPNNNSFSGSYTSSGNKVVKPVTSSAATGINNKNPSIASQSTLPYSVHYPKLPSVTTRHGEILKKQDEIPQKPNSLTSSNHNIPQSNIRGANANTPTQHKLSSEVTSASDKQLPSFAKLPPSLHFSEMTPCESITEKPHSFPKPDSSVPYSLLADLRSPKPPPLSTKPVLSLASPSSLSPQTKAKYTWVEKNASSTYIFPKDIRTLIENDIVPGVLNMPLSMSTYMDYFHALLYAEDCYLEKWDGFEMKNVNLKLQEAAIYTRKGKHKNLNAGQKEEKTFVTFEMEKVPERRPFLLSRDFVSLQPSDRNIKPFQGVIYRVVKSNLVLAEFGDGFYSRHHPECKYNVKFSFNRVCLKRAHHAIAAASDPSFKNFLFPDLSPHREPLPSTELVNYMQQKVTFAVHQILRLQGFPPYLLEGPTCIAERDHLSKTGEAVVEAILRILRRDPSKRILLCAPINKTCDLLMRTLKKDISGTDLFRANAAFRELDGIPVDILPSCLYERENECFSCPSLKELGKFKVILSTFMSSFRLYSEGIKAGHFSHIFLIDASSATEPETMVPLTSFANDKTIVVVTGTPRNHSSWIRSKIARGNGLMISYFERLRKMRLYEKLDPRVITQLEDT</sequence>
<comment type="caution">
    <text evidence="9">The sequence shown here is derived from an EMBL/GenBank/DDBJ whole genome shotgun (WGS) entry which is preliminary data.</text>
</comment>
<evidence type="ECO:0000256" key="5">
    <source>
        <dbReference type="ARBA" id="ARBA00022806"/>
    </source>
</evidence>
<keyword evidence="2" id="KW-0963">Cytoplasm</keyword>
<dbReference type="GO" id="GO:0016787">
    <property type="term" value="F:hydrolase activity"/>
    <property type="evidence" value="ECO:0007669"/>
    <property type="project" value="UniProtKB-KW"/>
</dbReference>
<keyword evidence="6" id="KW-0067">ATP-binding</keyword>
<dbReference type="PANTHER" id="PTHR45418:SF1">
    <property type="entry name" value="CANCER_TESTIS ANTIGEN 55"/>
    <property type="match status" value="1"/>
</dbReference>
<accession>A0ABD2Y914</accession>
<dbReference type="InterPro" id="IPR049080">
    <property type="entry name" value="MOV-10-like_beta-barrel"/>
</dbReference>
<proteinExistence type="predicted"/>
<evidence type="ECO:0000256" key="6">
    <source>
        <dbReference type="ARBA" id="ARBA00022840"/>
    </source>
</evidence>
<dbReference type="InterPro" id="IPR027417">
    <property type="entry name" value="P-loop_NTPase"/>
</dbReference>
<keyword evidence="4" id="KW-0378">Hydrolase</keyword>
<feature type="region of interest" description="Disordered" evidence="7">
    <location>
        <begin position="100"/>
        <end position="145"/>
    </location>
</feature>
<evidence type="ECO:0000256" key="7">
    <source>
        <dbReference type="SAM" id="MobiDB-lite"/>
    </source>
</evidence>
<feature type="compositionally biased region" description="Polar residues" evidence="7">
    <location>
        <begin position="106"/>
        <end position="145"/>
    </location>
</feature>
<evidence type="ECO:0000256" key="1">
    <source>
        <dbReference type="ARBA" id="ARBA00004496"/>
    </source>
</evidence>
<keyword evidence="5" id="KW-0347">Helicase</keyword>
<dbReference type="EMBL" id="JBJUIK010000015">
    <property type="protein sequence ID" value="KAL3502300.1"/>
    <property type="molecule type" value="Genomic_DNA"/>
</dbReference>
<dbReference type="GO" id="GO:0005737">
    <property type="term" value="C:cytoplasm"/>
    <property type="evidence" value="ECO:0007669"/>
    <property type="project" value="UniProtKB-SubCell"/>
</dbReference>
<name>A0ABD2Y914_9GENT</name>
<dbReference type="Pfam" id="PF21634">
    <property type="entry name" value="MOV-10_beta-barrel"/>
    <property type="match status" value="1"/>
</dbReference>
<keyword evidence="10" id="KW-1185">Reference proteome</keyword>
<organism evidence="9 10">
    <name type="scientific">Cinchona calisaya</name>
    <dbReference type="NCBI Taxonomy" id="153742"/>
    <lineage>
        <taxon>Eukaryota</taxon>
        <taxon>Viridiplantae</taxon>
        <taxon>Streptophyta</taxon>
        <taxon>Embryophyta</taxon>
        <taxon>Tracheophyta</taxon>
        <taxon>Spermatophyta</taxon>
        <taxon>Magnoliopsida</taxon>
        <taxon>eudicotyledons</taxon>
        <taxon>Gunneridae</taxon>
        <taxon>Pentapetalae</taxon>
        <taxon>asterids</taxon>
        <taxon>lamiids</taxon>
        <taxon>Gentianales</taxon>
        <taxon>Rubiaceae</taxon>
        <taxon>Cinchonoideae</taxon>
        <taxon>Cinchoneae</taxon>
        <taxon>Cinchona</taxon>
    </lineage>
</organism>
<feature type="domain" description="Helicase MOV-10-like beta-barrel" evidence="8">
    <location>
        <begin position="308"/>
        <end position="382"/>
    </location>
</feature>
<gene>
    <name evidence="9" type="ORF">ACH5RR_036749</name>
</gene>
<evidence type="ECO:0000313" key="10">
    <source>
        <dbReference type="Proteomes" id="UP001630127"/>
    </source>
</evidence>
<evidence type="ECO:0000256" key="4">
    <source>
        <dbReference type="ARBA" id="ARBA00022801"/>
    </source>
</evidence>
<dbReference type="PANTHER" id="PTHR45418">
    <property type="entry name" value="CANCER/TESTIS ANTIGEN 55"/>
    <property type="match status" value="1"/>
</dbReference>